<dbReference type="Gramene" id="ERN05833">
    <property type="protein sequence ID" value="ERN05833"/>
    <property type="gene ID" value="AMTR_s00006p00261290"/>
</dbReference>
<evidence type="ECO:0000313" key="3">
    <source>
        <dbReference type="Proteomes" id="UP000017836"/>
    </source>
</evidence>
<feature type="region of interest" description="Disordered" evidence="1">
    <location>
        <begin position="1"/>
        <end position="22"/>
    </location>
</feature>
<proteinExistence type="predicted"/>
<gene>
    <name evidence="2" type="ORF">AMTR_s00006p00261290</name>
</gene>
<organism evidence="2 3">
    <name type="scientific">Amborella trichopoda</name>
    <dbReference type="NCBI Taxonomy" id="13333"/>
    <lineage>
        <taxon>Eukaryota</taxon>
        <taxon>Viridiplantae</taxon>
        <taxon>Streptophyta</taxon>
        <taxon>Embryophyta</taxon>
        <taxon>Tracheophyta</taxon>
        <taxon>Spermatophyta</taxon>
        <taxon>Magnoliopsida</taxon>
        <taxon>Amborellales</taxon>
        <taxon>Amborellaceae</taxon>
        <taxon>Amborella</taxon>
    </lineage>
</organism>
<dbReference type="EMBL" id="KI393980">
    <property type="protein sequence ID" value="ERN05833.1"/>
    <property type="molecule type" value="Genomic_DNA"/>
</dbReference>
<name>W1PD06_AMBTC</name>
<evidence type="ECO:0000313" key="2">
    <source>
        <dbReference type="EMBL" id="ERN05833.1"/>
    </source>
</evidence>
<dbReference type="Proteomes" id="UP000017836">
    <property type="component" value="Unassembled WGS sequence"/>
</dbReference>
<dbReference type="AlphaFoldDB" id="W1PD06"/>
<protein>
    <submittedName>
        <fullName evidence="2">Uncharacterized protein</fullName>
    </submittedName>
</protein>
<accession>W1PD06</accession>
<evidence type="ECO:0000256" key="1">
    <source>
        <dbReference type="SAM" id="MobiDB-lite"/>
    </source>
</evidence>
<reference evidence="3" key="1">
    <citation type="journal article" date="2013" name="Science">
        <title>The Amborella genome and the evolution of flowering plants.</title>
        <authorList>
            <consortium name="Amborella Genome Project"/>
        </authorList>
    </citation>
    <scope>NUCLEOTIDE SEQUENCE [LARGE SCALE GENOMIC DNA]</scope>
</reference>
<dbReference type="HOGENOM" id="CLU_1211209_0_0_1"/>
<keyword evidence="3" id="KW-1185">Reference proteome</keyword>
<sequence length="229" mass="25161">MDDPEKEASTSSETGDENKDYRDHLDNAIDNAWENAAVGFINFDTNVYAPFFTAMEKSFNYLAHQWDACPCAQAQASAHPWAKSLPYARTRTGRLNLARELARAHLQAYTMASSVDWKDALETAKETWAQAYAQAPIWYPEPNHGPPVPNPIRATACGPTAPTQVLSSRPSSIRDPVSSIRDPVHTLGMVWNPILAPAPSAQVWNPILARAQAWNPILAPAPNAQANCN</sequence>